<name>A0AAV4M7W1_CAEEX</name>
<sequence length="171" mass="19471">MSNSCATVAVFSVLPAVFERQLNTKSRIKQCLLLDIFAKSELKSSKNSPTVGENPTKNQNPFVVANAIERRARHHCRNGVWSHYLQIEKRSFPSSPESKEKENLLPLSPPSLIAEGWGAPSFPGNYNRRPYPPQVVVSRDAVTGGWRRDPCFSRPNDTRVLRKIHPRRCWY</sequence>
<protein>
    <submittedName>
        <fullName evidence="1">Uncharacterized protein</fullName>
    </submittedName>
</protein>
<dbReference type="AlphaFoldDB" id="A0AAV4M7W1"/>
<keyword evidence="2" id="KW-1185">Reference proteome</keyword>
<dbReference type="Proteomes" id="UP001054945">
    <property type="component" value="Unassembled WGS sequence"/>
</dbReference>
<accession>A0AAV4M7W1</accession>
<evidence type="ECO:0000313" key="1">
    <source>
        <dbReference type="EMBL" id="GIX67968.1"/>
    </source>
</evidence>
<proteinExistence type="predicted"/>
<evidence type="ECO:0000313" key="2">
    <source>
        <dbReference type="Proteomes" id="UP001054945"/>
    </source>
</evidence>
<dbReference type="EMBL" id="BPLR01001916">
    <property type="protein sequence ID" value="GIX67968.1"/>
    <property type="molecule type" value="Genomic_DNA"/>
</dbReference>
<organism evidence="1 2">
    <name type="scientific">Caerostris extrusa</name>
    <name type="common">Bark spider</name>
    <name type="synonym">Caerostris bankana</name>
    <dbReference type="NCBI Taxonomy" id="172846"/>
    <lineage>
        <taxon>Eukaryota</taxon>
        <taxon>Metazoa</taxon>
        <taxon>Ecdysozoa</taxon>
        <taxon>Arthropoda</taxon>
        <taxon>Chelicerata</taxon>
        <taxon>Arachnida</taxon>
        <taxon>Araneae</taxon>
        <taxon>Araneomorphae</taxon>
        <taxon>Entelegynae</taxon>
        <taxon>Araneoidea</taxon>
        <taxon>Araneidae</taxon>
        <taxon>Caerostris</taxon>
    </lineage>
</organism>
<gene>
    <name evidence="1" type="ORF">CEXT_657001</name>
</gene>
<reference evidence="1 2" key="1">
    <citation type="submission" date="2021-06" db="EMBL/GenBank/DDBJ databases">
        <title>Caerostris extrusa draft genome.</title>
        <authorList>
            <person name="Kono N."/>
            <person name="Arakawa K."/>
        </authorList>
    </citation>
    <scope>NUCLEOTIDE SEQUENCE [LARGE SCALE GENOMIC DNA]</scope>
</reference>
<comment type="caution">
    <text evidence="1">The sequence shown here is derived from an EMBL/GenBank/DDBJ whole genome shotgun (WGS) entry which is preliminary data.</text>
</comment>